<dbReference type="PANTHER" id="PTHR12385:SF4">
    <property type="entry name" value="PROTEIN PNS1"/>
    <property type="match status" value="1"/>
</dbReference>
<dbReference type="EMBL" id="KQ964616">
    <property type="protein sequence ID" value="KXN67734.1"/>
    <property type="molecule type" value="Genomic_DNA"/>
</dbReference>
<comment type="subcellular location">
    <subcellularLocation>
        <location evidence="8">Cell membrane</location>
        <topology evidence="8">Multi-pass membrane protein</topology>
    </subcellularLocation>
    <subcellularLocation>
        <location evidence="2">Membrane</location>
        <topology evidence="2">Multi-pass membrane protein</topology>
    </subcellularLocation>
</comment>
<comment type="function">
    <text evidence="1 8">Probably involved in transport through the plasma membrane.</text>
</comment>
<proteinExistence type="inferred from homology"/>
<evidence type="ECO:0000256" key="2">
    <source>
        <dbReference type="ARBA" id="ARBA00004141"/>
    </source>
</evidence>
<evidence type="ECO:0000313" key="10">
    <source>
        <dbReference type="EMBL" id="KXN67734.1"/>
    </source>
</evidence>
<feature type="transmembrane region" description="Helical" evidence="8">
    <location>
        <begin position="489"/>
        <end position="510"/>
    </location>
</feature>
<feature type="transmembrane region" description="Helical" evidence="8">
    <location>
        <begin position="162"/>
        <end position="180"/>
    </location>
</feature>
<dbReference type="Pfam" id="PF04515">
    <property type="entry name" value="Choline_transpo"/>
    <property type="match status" value="1"/>
</dbReference>
<evidence type="ECO:0000313" key="11">
    <source>
        <dbReference type="Proteomes" id="UP000070444"/>
    </source>
</evidence>
<organism evidence="10 11">
    <name type="scientific">Conidiobolus coronatus (strain ATCC 28846 / CBS 209.66 / NRRL 28638)</name>
    <name type="common">Delacroixia coronata</name>
    <dbReference type="NCBI Taxonomy" id="796925"/>
    <lineage>
        <taxon>Eukaryota</taxon>
        <taxon>Fungi</taxon>
        <taxon>Fungi incertae sedis</taxon>
        <taxon>Zoopagomycota</taxon>
        <taxon>Entomophthoromycotina</taxon>
        <taxon>Entomophthoromycetes</taxon>
        <taxon>Entomophthorales</taxon>
        <taxon>Ancylistaceae</taxon>
        <taxon>Conidiobolus</taxon>
    </lineage>
</organism>
<sequence length="583" mass="66211">MSYNHHSNRSSRSEDSSNGSYNYQNPRVQSPAENYSAQYYNQGNLEPLYETNFRDSIENSTDRVDFADIINDEDNSIDEKKNFKKYRNEGDTWLPPVKEYELGKGGKKLDHQISEKTVEYPLVKRESIIGYDTHQSQGLHGADMGDYAPSGIQTTYHYQNGYWGALFLLNLLFYTIYSMYSSAVVDIRAMEAAYGNLLGTKATIMTYLVAITGTILFNFFTCIIALVIPRIMIYFMFALLPLLSFVLSVLFFVKHAWLPASLFLIAVGIFIIIYIKLRPKLDFSISILNHTQQFLLSQKTLIIFGFVVQIIAWIYLFSWVNSVFTIFYRYDTVVQCMAWRLPIEPCSPSGLGTFFIVLMVLSLMWTATTFKGVIHMISSSIYTIHHFFPNNKNSNFFFCITRALTTHLGIAATNAIFTPPVALLKGVISLFTTDYPTFFTRVIRRYNDIGLTYSLIHDNDYTTSNILGFDEMDHTGVFNMLNDSLIKTLITLSTLLAGIISTLLGYLSLIITNPPFNQDNTYTFGLSCGYFVMGCITHIWLMQILQGCNNGFFVCLASDPNSININNHEIINRLNSGGKGIKS</sequence>
<accession>A0A137NYL4</accession>
<evidence type="ECO:0000256" key="8">
    <source>
        <dbReference type="RuleBase" id="RU368066"/>
    </source>
</evidence>
<gene>
    <name evidence="10" type="ORF">CONCODRAFT_72752</name>
</gene>
<feature type="transmembrane region" description="Helical" evidence="8">
    <location>
        <begin position="204"/>
        <end position="226"/>
    </location>
</feature>
<reference evidence="10 11" key="1">
    <citation type="journal article" date="2015" name="Genome Biol. Evol.">
        <title>Phylogenomic analyses indicate that early fungi evolved digesting cell walls of algal ancestors of land plants.</title>
        <authorList>
            <person name="Chang Y."/>
            <person name="Wang S."/>
            <person name="Sekimoto S."/>
            <person name="Aerts A.L."/>
            <person name="Choi C."/>
            <person name="Clum A."/>
            <person name="LaButti K.M."/>
            <person name="Lindquist E.A."/>
            <person name="Yee Ngan C."/>
            <person name="Ohm R.A."/>
            <person name="Salamov A.A."/>
            <person name="Grigoriev I.V."/>
            <person name="Spatafora J.W."/>
            <person name="Berbee M.L."/>
        </authorList>
    </citation>
    <scope>NUCLEOTIDE SEQUENCE [LARGE SCALE GENOMIC DNA]</scope>
    <source>
        <strain evidence="10 11">NRRL 28638</strain>
    </source>
</reference>
<dbReference type="PANTHER" id="PTHR12385">
    <property type="entry name" value="CHOLINE TRANSPORTER-LIKE (SLC FAMILY 44)"/>
    <property type="match status" value="1"/>
</dbReference>
<dbReference type="AlphaFoldDB" id="A0A137NYL4"/>
<evidence type="ECO:0000256" key="7">
    <source>
        <dbReference type="ARBA" id="ARBA00023136"/>
    </source>
</evidence>
<comment type="similarity">
    <text evidence="3 8">Belongs to the CTL (choline transporter-like) family.</text>
</comment>
<evidence type="ECO:0000256" key="5">
    <source>
        <dbReference type="ARBA" id="ARBA00022692"/>
    </source>
</evidence>
<dbReference type="GO" id="GO:0005886">
    <property type="term" value="C:plasma membrane"/>
    <property type="evidence" value="ECO:0007669"/>
    <property type="project" value="UniProtKB-SubCell"/>
</dbReference>
<keyword evidence="7 8" id="KW-0472">Membrane</keyword>
<evidence type="ECO:0000256" key="3">
    <source>
        <dbReference type="ARBA" id="ARBA00007168"/>
    </source>
</evidence>
<feature type="transmembrane region" description="Helical" evidence="8">
    <location>
        <begin position="301"/>
        <end position="330"/>
    </location>
</feature>
<name>A0A137NYL4_CONC2</name>
<evidence type="ECO:0000256" key="1">
    <source>
        <dbReference type="ARBA" id="ARBA00002957"/>
    </source>
</evidence>
<keyword evidence="11" id="KW-1185">Reference proteome</keyword>
<feature type="transmembrane region" description="Helical" evidence="8">
    <location>
        <begin position="350"/>
        <end position="370"/>
    </location>
</feature>
<protein>
    <recommendedName>
        <fullName evidence="4 8">Protein PNS1</fullName>
    </recommendedName>
</protein>
<dbReference type="InterPro" id="IPR007603">
    <property type="entry name" value="Choline_transptr-like"/>
</dbReference>
<feature type="region of interest" description="Disordered" evidence="9">
    <location>
        <begin position="1"/>
        <end position="34"/>
    </location>
</feature>
<dbReference type="GO" id="GO:0022857">
    <property type="term" value="F:transmembrane transporter activity"/>
    <property type="evidence" value="ECO:0007669"/>
    <property type="project" value="UniProtKB-UniRule"/>
</dbReference>
<keyword evidence="6 8" id="KW-1133">Transmembrane helix</keyword>
<dbReference type="Proteomes" id="UP000070444">
    <property type="component" value="Unassembled WGS sequence"/>
</dbReference>
<feature type="transmembrane region" description="Helical" evidence="8">
    <location>
        <begin position="233"/>
        <end position="252"/>
    </location>
</feature>
<keyword evidence="5 8" id="KW-0812">Transmembrane</keyword>
<evidence type="ECO:0000256" key="9">
    <source>
        <dbReference type="SAM" id="MobiDB-lite"/>
    </source>
</evidence>
<feature type="transmembrane region" description="Helical" evidence="8">
    <location>
        <begin position="258"/>
        <end position="277"/>
    </location>
</feature>
<evidence type="ECO:0000256" key="4">
    <source>
        <dbReference type="ARBA" id="ARBA00015388"/>
    </source>
</evidence>
<evidence type="ECO:0000256" key="6">
    <source>
        <dbReference type="ARBA" id="ARBA00022989"/>
    </source>
</evidence>
<feature type="compositionally biased region" description="Polar residues" evidence="9">
    <location>
        <begin position="23"/>
        <end position="34"/>
    </location>
</feature>
<feature type="transmembrane region" description="Helical" evidence="8">
    <location>
        <begin position="522"/>
        <end position="541"/>
    </location>
</feature>